<proteinExistence type="predicted"/>
<dbReference type="PATRIC" id="fig|717774.3.peg.2077"/>
<reference evidence="4 5" key="1">
    <citation type="journal article" date="2012" name="Stand. Genomic Sci.">
        <title>Complete genome sequence of the melanogenic marine bacterium Marinomonas mediterranea type strain (MMB-1(T)).</title>
        <authorList>
            <person name="Lucas-Elio P."/>
            <person name="Goodwin L."/>
            <person name="Woyke T."/>
            <person name="Pitluck S."/>
            <person name="Nolan M."/>
            <person name="Kyrpides N.C."/>
            <person name="Detter J.C."/>
            <person name="Copeland A."/>
            <person name="Teshima H."/>
            <person name="Bruce D."/>
            <person name="Detter C."/>
            <person name="Tapia R."/>
            <person name="Han S."/>
            <person name="Land M.L."/>
            <person name="Ivanova N."/>
            <person name="Mikhailova N."/>
            <person name="Johnston A.W."/>
            <person name="Sanchez-Amat A."/>
        </authorList>
    </citation>
    <scope>NUCLEOTIDE SEQUENCE [LARGE SCALE GENOMIC DNA]</scope>
    <source>
        <strain evidence="5">ATCC 700492 / JCM 21426 / NBRC 103028 / MMB-1</strain>
    </source>
</reference>
<evidence type="ECO:0000259" key="2">
    <source>
        <dbReference type="PROSITE" id="PS50883"/>
    </source>
</evidence>
<dbReference type="KEGG" id="mme:Marme_2016"/>
<evidence type="ECO:0000256" key="1">
    <source>
        <dbReference type="ARBA" id="ARBA00001946"/>
    </source>
</evidence>
<dbReference type="Pfam" id="PF13188">
    <property type="entry name" value="PAS_8"/>
    <property type="match status" value="1"/>
</dbReference>
<dbReference type="SMART" id="SM00267">
    <property type="entry name" value="GGDEF"/>
    <property type="match status" value="1"/>
</dbReference>
<dbReference type="InterPro" id="IPR043128">
    <property type="entry name" value="Rev_trsase/Diguanyl_cyclase"/>
</dbReference>
<dbReference type="Gene3D" id="3.30.450.20">
    <property type="entry name" value="PAS domain"/>
    <property type="match status" value="1"/>
</dbReference>
<sequence>MDELLLLRSVYNRVELPVWVFDVDTSHIIWANKSALELWDAKQLTDLLDRDMSTDMSPAVKQRLNQYLADFKKNEVDFKEQWTLYPNGQPVTLNIRFSGIELAQGRYAILCEGYDVQEAKPDAIRGIDALLHTQLMISLHVAYGETLYMNPVARRTFGSPNTDLSDRFYDPNDYLKLMSDIKRTGDGTCISKVFTSTGEKWHEIIARSCHDPISGKPSVLVSATDVSELKAAEARAHQIAYTDALTKLPNRRSLTRIFERVVKQASQKGRLLSIQFLDLDEFKAINDTLGHKQGDKVLIEIAHRLRSMVKVDDEIVRLGGDEFLLFIQADEQSDAIRLSDEVLSNLSHPITLEDANIKITPSIGIAFYEKEGDTIDTLMQCADIAMYCAKSAGRNQHCVFKSDMKSRLDREHNLIKSVKHYPLSEQFRLYFQPRFNLKTKQIHSLEALIRWEHPMYGMLYPEDFIPLLEKSNLIDAVGSWVIEETIQQLCNWRQRSIFVSLSVNVSINQLHSEEFSKFILDNLEREQLPPESIELELTETSMFKNSPAAQRNIENLQAAGIKIAIDDFGTGYSNLARLTQMSVDCIKLDKSLIRSLPKNEKIVGKVIEICHAMSASVVAEGIETQEMAYLCEQLGCEELQGFFIAEALQPNDVEKFLSDVPHIL</sequence>
<dbReference type="GO" id="GO:0003824">
    <property type="term" value="F:catalytic activity"/>
    <property type="evidence" value="ECO:0007669"/>
    <property type="project" value="UniProtKB-ARBA"/>
</dbReference>
<protein>
    <submittedName>
        <fullName evidence="4">Diguanylate cyclase/phosphodiesterase</fullName>
    </submittedName>
</protein>
<evidence type="ECO:0000259" key="3">
    <source>
        <dbReference type="PROSITE" id="PS50887"/>
    </source>
</evidence>
<dbReference type="InterPro" id="IPR001633">
    <property type="entry name" value="EAL_dom"/>
</dbReference>
<dbReference type="Pfam" id="PF00990">
    <property type="entry name" value="GGDEF"/>
    <property type="match status" value="1"/>
</dbReference>
<dbReference type="AlphaFoldDB" id="F2K3C2"/>
<dbReference type="InterPro" id="IPR000160">
    <property type="entry name" value="GGDEF_dom"/>
</dbReference>
<dbReference type="STRING" id="717774.Marme_2016"/>
<dbReference type="InterPro" id="IPR035919">
    <property type="entry name" value="EAL_sf"/>
</dbReference>
<dbReference type="PROSITE" id="PS50883">
    <property type="entry name" value="EAL"/>
    <property type="match status" value="1"/>
</dbReference>
<dbReference type="SUPFAM" id="SSF55785">
    <property type="entry name" value="PYP-like sensor domain (PAS domain)"/>
    <property type="match status" value="1"/>
</dbReference>
<dbReference type="EMBL" id="CP002583">
    <property type="protein sequence ID" value="ADZ91264.1"/>
    <property type="molecule type" value="Genomic_DNA"/>
</dbReference>
<dbReference type="FunFam" id="3.30.70.270:FF:000001">
    <property type="entry name" value="Diguanylate cyclase domain protein"/>
    <property type="match status" value="1"/>
</dbReference>
<dbReference type="NCBIfam" id="TIGR00254">
    <property type="entry name" value="GGDEF"/>
    <property type="match status" value="1"/>
</dbReference>
<keyword evidence="5" id="KW-1185">Reference proteome</keyword>
<dbReference type="RefSeq" id="WP_013661169.1">
    <property type="nucleotide sequence ID" value="NC_015276.1"/>
</dbReference>
<dbReference type="SUPFAM" id="SSF141868">
    <property type="entry name" value="EAL domain-like"/>
    <property type="match status" value="1"/>
</dbReference>
<dbReference type="PANTHER" id="PTHR44757:SF2">
    <property type="entry name" value="BIOFILM ARCHITECTURE MAINTENANCE PROTEIN MBAA"/>
    <property type="match status" value="1"/>
</dbReference>
<feature type="domain" description="GGDEF" evidence="3">
    <location>
        <begin position="270"/>
        <end position="402"/>
    </location>
</feature>
<dbReference type="CDD" id="cd01948">
    <property type="entry name" value="EAL"/>
    <property type="match status" value="1"/>
</dbReference>
<dbReference type="InterPro" id="IPR052155">
    <property type="entry name" value="Biofilm_reg_signaling"/>
</dbReference>
<dbReference type="InterPro" id="IPR035965">
    <property type="entry name" value="PAS-like_dom_sf"/>
</dbReference>
<dbReference type="Gene3D" id="3.20.20.450">
    <property type="entry name" value="EAL domain"/>
    <property type="match status" value="1"/>
</dbReference>
<dbReference type="PANTHER" id="PTHR44757">
    <property type="entry name" value="DIGUANYLATE CYCLASE DGCP"/>
    <property type="match status" value="1"/>
</dbReference>
<dbReference type="SMART" id="SM00052">
    <property type="entry name" value="EAL"/>
    <property type="match status" value="1"/>
</dbReference>
<dbReference type="OrthoDB" id="9812358at2"/>
<evidence type="ECO:0000313" key="4">
    <source>
        <dbReference type="EMBL" id="ADZ91264.1"/>
    </source>
</evidence>
<dbReference type="Proteomes" id="UP000001062">
    <property type="component" value="Chromosome"/>
</dbReference>
<dbReference type="SUPFAM" id="SSF55073">
    <property type="entry name" value="Nucleotide cyclase"/>
    <property type="match status" value="1"/>
</dbReference>
<gene>
    <name evidence="4" type="ordered locus">Marme_2016</name>
</gene>
<dbReference type="InterPro" id="IPR029787">
    <property type="entry name" value="Nucleotide_cyclase"/>
</dbReference>
<dbReference type="CDD" id="cd01949">
    <property type="entry name" value="GGDEF"/>
    <property type="match status" value="1"/>
</dbReference>
<dbReference type="Gene3D" id="3.30.70.270">
    <property type="match status" value="1"/>
</dbReference>
<dbReference type="PROSITE" id="PS50887">
    <property type="entry name" value="GGDEF"/>
    <property type="match status" value="1"/>
</dbReference>
<name>F2K3C2_MARM1</name>
<dbReference type="HOGENOM" id="CLU_000445_70_20_6"/>
<comment type="cofactor">
    <cofactor evidence="1">
        <name>Mg(2+)</name>
        <dbReference type="ChEBI" id="CHEBI:18420"/>
    </cofactor>
</comment>
<feature type="domain" description="EAL" evidence="2">
    <location>
        <begin position="407"/>
        <end position="661"/>
    </location>
</feature>
<organism evidence="4 5">
    <name type="scientific">Marinomonas mediterranea (strain ATCC 700492 / JCM 21426 / NBRC 103028 / MMB-1)</name>
    <dbReference type="NCBI Taxonomy" id="717774"/>
    <lineage>
        <taxon>Bacteria</taxon>
        <taxon>Pseudomonadati</taxon>
        <taxon>Pseudomonadota</taxon>
        <taxon>Gammaproteobacteria</taxon>
        <taxon>Oceanospirillales</taxon>
        <taxon>Oceanospirillaceae</taxon>
        <taxon>Marinomonas</taxon>
    </lineage>
</organism>
<evidence type="ECO:0000313" key="5">
    <source>
        <dbReference type="Proteomes" id="UP000001062"/>
    </source>
</evidence>
<dbReference type="Pfam" id="PF00563">
    <property type="entry name" value="EAL"/>
    <property type="match status" value="1"/>
</dbReference>
<accession>F2K3C2</accession>
<dbReference type="eggNOG" id="COG5001">
    <property type="taxonomic scope" value="Bacteria"/>
</dbReference>
<dbReference type="InterPro" id="IPR000014">
    <property type="entry name" value="PAS"/>
</dbReference>